<accession>A0A8T0U459</accession>
<gene>
    <name evidence="1" type="ORF">PVAP13_3NG183035</name>
</gene>
<proteinExistence type="predicted"/>
<dbReference type="EMBL" id="CM029042">
    <property type="protein sequence ID" value="KAG2617710.1"/>
    <property type="molecule type" value="Genomic_DNA"/>
</dbReference>
<sequence>MLPVAEASTPAPGTTTRRACFSALDPFAGSWRTGKLAQGGEVIRHPSPLFKLTTATMPPPNPHRSCRRADACAWTWTDACAAGWRWLSASSLVTHAAPGFPLSLSPQQRRSWLVGGACLQLPVCPVSFCFFFSPYLEIS</sequence>
<name>A0A8T0U459_PANVG</name>
<dbReference type="AlphaFoldDB" id="A0A8T0U459"/>
<dbReference type="Proteomes" id="UP000823388">
    <property type="component" value="Chromosome 3N"/>
</dbReference>
<reference evidence="1" key="1">
    <citation type="submission" date="2020-05" db="EMBL/GenBank/DDBJ databases">
        <title>WGS assembly of Panicum virgatum.</title>
        <authorList>
            <person name="Lovell J.T."/>
            <person name="Jenkins J."/>
            <person name="Shu S."/>
            <person name="Juenger T.E."/>
            <person name="Schmutz J."/>
        </authorList>
    </citation>
    <scope>NUCLEOTIDE SEQUENCE</scope>
    <source>
        <strain evidence="1">AP13</strain>
    </source>
</reference>
<evidence type="ECO:0000313" key="1">
    <source>
        <dbReference type="EMBL" id="KAG2617710.1"/>
    </source>
</evidence>
<keyword evidence="2" id="KW-1185">Reference proteome</keyword>
<organism evidence="1 2">
    <name type="scientific">Panicum virgatum</name>
    <name type="common">Blackwell switchgrass</name>
    <dbReference type="NCBI Taxonomy" id="38727"/>
    <lineage>
        <taxon>Eukaryota</taxon>
        <taxon>Viridiplantae</taxon>
        <taxon>Streptophyta</taxon>
        <taxon>Embryophyta</taxon>
        <taxon>Tracheophyta</taxon>
        <taxon>Spermatophyta</taxon>
        <taxon>Magnoliopsida</taxon>
        <taxon>Liliopsida</taxon>
        <taxon>Poales</taxon>
        <taxon>Poaceae</taxon>
        <taxon>PACMAD clade</taxon>
        <taxon>Panicoideae</taxon>
        <taxon>Panicodae</taxon>
        <taxon>Paniceae</taxon>
        <taxon>Panicinae</taxon>
        <taxon>Panicum</taxon>
        <taxon>Panicum sect. Hiantes</taxon>
    </lineage>
</organism>
<comment type="caution">
    <text evidence="1">The sequence shown here is derived from an EMBL/GenBank/DDBJ whole genome shotgun (WGS) entry which is preliminary data.</text>
</comment>
<protein>
    <submittedName>
        <fullName evidence="1">Uncharacterized protein</fullName>
    </submittedName>
</protein>
<evidence type="ECO:0000313" key="2">
    <source>
        <dbReference type="Proteomes" id="UP000823388"/>
    </source>
</evidence>